<evidence type="ECO:0000313" key="2">
    <source>
        <dbReference type="Proteomes" id="UP000273405"/>
    </source>
</evidence>
<keyword evidence="2" id="KW-1185">Reference proteome</keyword>
<reference evidence="2" key="1">
    <citation type="submission" date="2018-09" db="EMBL/GenBank/DDBJ databases">
        <authorList>
            <person name="Livingstone P.G."/>
            <person name="Whitworth D.E."/>
        </authorList>
    </citation>
    <scope>NUCLEOTIDE SEQUENCE [LARGE SCALE GENOMIC DNA]</scope>
    <source>
        <strain evidence="2">CA040B</strain>
    </source>
</reference>
<dbReference type="OrthoDB" id="5504600at2"/>
<dbReference type="EMBL" id="RAWG01000025">
    <property type="protein sequence ID" value="RKH46205.1"/>
    <property type="molecule type" value="Genomic_DNA"/>
</dbReference>
<proteinExistence type="predicted"/>
<organism evidence="1 2">
    <name type="scientific">Corallococcus sicarius</name>
    <dbReference type="NCBI Taxonomy" id="2316726"/>
    <lineage>
        <taxon>Bacteria</taxon>
        <taxon>Pseudomonadati</taxon>
        <taxon>Myxococcota</taxon>
        <taxon>Myxococcia</taxon>
        <taxon>Myxococcales</taxon>
        <taxon>Cystobacterineae</taxon>
        <taxon>Myxococcaceae</taxon>
        <taxon>Corallococcus</taxon>
    </lineage>
</organism>
<evidence type="ECO:0000313" key="1">
    <source>
        <dbReference type="EMBL" id="RKH46205.1"/>
    </source>
</evidence>
<dbReference type="Proteomes" id="UP000273405">
    <property type="component" value="Unassembled WGS sequence"/>
</dbReference>
<protein>
    <submittedName>
        <fullName evidence="1">Uncharacterized protein</fullName>
    </submittedName>
</protein>
<accession>A0A3A8NYM9</accession>
<comment type="caution">
    <text evidence="1">The sequence shown here is derived from an EMBL/GenBank/DDBJ whole genome shotgun (WGS) entry which is preliminary data.</text>
</comment>
<sequence>MRMDNVQRLVARRVEKLLEQLASLVARGRTGEDLPAIGVTLHLAHGHQVSGELLDYLPKEAVLLALKKEALSRSESVTYVDLASVVAVTVTDAGRLAQVPGMVRPLPTRSDLQKLAEQLAKGITEQFWPSEGTLGGQVLRFEVDWVGLDDEPGRLAMELALNVAAHALRELGRSEKHGRDAIRSIATVRFVKGKETAASLDGDTGTVTVGPGGAPTVQAFRKGFTAGR</sequence>
<gene>
    <name evidence="1" type="ORF">D7X12_05905</name>
</gene>
<dbReference type="RefSeq" id="WP_120624280.1">
    <property type="nucleotide sequence ID" value="NZ_RAWG01000025.1"/>
</dbReference>
<dbReference type="AlphaFoldDB" id="A0A3A8NYM9"/>
<name>A0A3A8NYM9_9BACT</name>